<name>A0A3B0S436_9ZZZZ</name>
<dbReference type="Gene3D" id="3.60.110.10">
    <property type="entry name" value="Carbon-nitrogen hydrolase"/>
    <property type="match status" value="1"/>
</dbReference>
<dbReference type="InterPro" id="IPR036526">
    <property type="entry name" value="C-N_Hydrolase_sf"/>
</dbReference>
<sequence length="281" mass="30256">MSAQGKFKAGLVQMSSTNNRAENMASAEALIRAAAAQGAQLVLTPEMTTLIELDRTALLDKIYSEADDPSLPVFRALASDLNIWLVIGSMAVKAGDRIANRCYVLSPNGRIAAHYDKIHMFDVDLPGGEQYRESRSYAAGERAVLAATPFGKIGLSICYDLRFPHLYRMLAQAGAGILTVPAAFTQVTGKAHWHILLRARAIENGAFVFAPAQTGSHMSATGAARETFGHSLFVDPWGNIIDDGGQDVGVVVAEIDPALSEKARSRIPSLKHDRVILPDNI</sequence>
<feature type="domain" description="CN hydrolase" evidence="2">
    <location>
        <begin position="7"/>
        <end position="257"/>
    </location>
</feature>
<accession>A0A3B0S436</accession>
<dbReference type="InterPro" id="IPR003010">
    <property type="entry name" value="C-N_Hydrolase"/>
</dbReference>
<protein>
    <submittedName>
        <fullName evidence="3">FIG003879: Predicted amidohydrolase / Aliphatic amidase AmiE</fullName>
        <ecNumber evidence="3">3.5.1.4</ecNumber>
    </submittedName>
</protein>
<dbReference type="PANTHER" id="PTHR23088">
    <property type="entry name" value="NITRILASE-RELATED"/>
    <property type="match status" value="1"/>
</dbReference>
<reference evidence="3" key="1">
    <citation type="submission" date="2018-06" db="EMBL/GenBank/DDBJ databases">
        <authorList>
            <person name="Zhirakovskaya E."/>
        </authorList>
    </citation>
    <scope>NUCLEOTIDE SEQUENCE</scope>
</reference>
<dbReference type="InterPro" id="IPR001110">
    <property type="entry name" value="UPF0012_CS"/>
</dbReference>
<dbReference type="EMBL" id="UOED01000135">
    <property type="protein sequence ID" value="VAV99587.1"/>
    <property type="molecule type" value="Genomic_DNA"/>
</dbReference>
<evidence type="ECO:0000259" key="2">
    <source>
        <dbReference type="PROSITE" id="PS50263"/>
    </source>
</evidence>
<dbReference type="GO" id="GO:0004040">
    <property type="term" value="F:amidase activity"/>
    <property type="evidence" value="ECO:0007669"/>
    <property type="project" value="UniProtKB-EC"/>
</dbReference>
<organism evidence="3">
    <name type="scientific">hydrothermal vent metagenome</name>
    <dbReference type="NCBI Taxonomy" id="652676"/>
    <lineage>
        <taxon>unclassified sequences</taxon>
        <taxon>metagenomes</taxon>
        <taxon>ecological metagenomes</taxon>
    </lineage>
</organism>
<dbReference type="SUPFAM" id="SSF56317">
    <property type="entry name" value="Carbon-nitrogen hydrolase"/>
    <property type="match status" value="1"/>
</dbReference>
<dbReference type="Pfam" id="PF00795">
    <property type="entry name" value="CN_hydrolase"/>
    <property type="match status" value="1"/>
</dbReference>
<evidence type="ECO:0000313" key="3">
    <source>
        <dbReference type="EMBL" id="VAV99587.1"/>
    </source>
</evidence>
<dbReference type="PROSITE" id="PS01227">
    <property type="entry name" value="UPF0012"/>
    <property type="match status" value="1"/>
</dbReference>
<dbReference type="PROSITE" id="PS50263">
    <property type="entry name" value="CN_HYDROLASE"/>
    <property type="match status" value="1"/>
</dbReference>
<evidence type="ECO:0000256" key="1">
    <source>
        <dbReference type="ARBA" id="ARBA00022801"/>
    </source>
</evidence>
<dbReference type="EC" id="3.5.1.4" evidence="3"/>
<dbReference type="PANTHER" id="PTHR23088:SF27">
    <property type="entry name" value="DEAMINATED GLUTATHIONE AMIDASE"/>
    <property type="match status" value="1"/>
</dbReference>
<dbReference type="AlphaFoldDB" id="A0A3B0S436"/>
<proteinExistence type="predicted"/>
<keyword evidence="1 3" id="KW-0378">Hydrolase</keyword>
<gene>
    <name evidence="3" type="ORF">MNBD_ALPHA02-747</name>
</gene>
<dbReference type="InterPro" id="IPR045254">
    <property type="entry name" value="Nit1/2_C-N_Hydrolase"/>
</dbReference>
<dbReference type="CDD" id="cd07572">
    <property type="entry name" value="nit"/>
    <property type="match status" value="1"/>
</dbReference>